<evidence type="ECO:0000256" key="8">
    <source>
        <dbReference type="ARBA" id="ARBA00023014"/>
    </source>
</evidence>
<dbReference type="GO" id="GO:0051539">
    <property type="term" value="F:4 iron, 4 sulfur cluster binding"/>
    <property type="evidence" value="ECO:0007669"/>
    <property type="project" value="UniProtKB-KW"/>
</dbReference>
<comment type="catalytic activity">
    <reaction evidence="11">
        <text>a menaquinone + succinate = a menaquinol + fumarate</text>
        <dbReference type="Rhea" id="RHEA:27834"/>
        <dbReference type="Rhea" id="RHEA-COMP:9537"/>
        <dbReference type="Rhea" id="RHEA-COMP:9539"/>
        <dbReference type="ChEBI" id="CHEBI:16374"/>
        <dbReference type="ChEBI" id="CHEBI:18151"/>
        <dbReference type="ChEBI" id="CHEBI:29806"/>
        <dbReference type="ChEBI" id="CHEBI:30031"/>
        <dbReference type="EC" id="1.3.5.1"/>
    </reaction>
</comment>
<reference evidence="16" key="3">
    <citation type="journal article" date="2018" name="Sci. Rep.">
        <title>Structural insights into the electron/proton transfer pathways in the quinol:fumarate reductase from Desulfovibrio gigas.</title>
        <authorList>
            <person name="Guan H.H."/>
            <person name="Hsieh Y.C."/>
            <person name="Lin P.J."/>
            <person name="Huang Y.C."/>
            <person name="Yoshimura M."/>
            <person name="Chen L.Y."/>
            <person name="Chen S.K."/>
            <person name="Chuankhayan P."/>
            <person name="Lin C.C."/>
            <person name="Chen N.C."/>
            <person name="Nakagawa A."/>
            <person name="Chan S.I."/>
            <person name="Chen C.J."/>
        </authorList>
    </citation>
    <scope>X-RAY CRYSTALLOGRAPHY (3.60 ANGSTROMS) IN COMPLEX WITH [2FE-2S] CLUSTER; [3FE-4S] CLUSTER AND [4FE-4S] CLUSTER</scope>
    <scope>DISULFIDE BONDS</scope>
</reference>
<keyword evidence="7 11" id="KW-0408">Iron</keyword>
<evidence type="ECO:0000256" key="2">
    <source>
        <dbReference type="ARBA" id="ARBA00022485"/>
    </source>
</evidence>
<dbReference type="InterPro" id="IPR012675">
    <property type="entry name" value="Beta-grasp_dom_sf"/>
</dbReference>
<comment type="similarity">
    <text evidence="1 11">Belongs to the succinate dehydrogenase/fumarate reductase iron-sulfur protein family.</text>
</comment>
<sequence>MNRMLTLNIFRYNPLDPDSQPRMQTFTVQEYDSMTLFIALTQIRDEKDPTLKVDFCCRAGICGSCAMVINGRPGLACHTQTKDLPAEITLHPLPFFQLLGDLSVDTGSWFRKTGLQIEAWCHSDDKAFDPTADEMRMDNDLANEIFELDRCIECGCCVAACGTARMRTDFLGAVSIMRVARFYLDPRDKRSEDDYYDVIGNDQGVFGCMGLLACEDVCPKGIPLQDQLGIMRRMMAMHSVKGVLPRPLIETIKKKGCCHAHAQS</sequence>
<feature type="domain" description="4Fe-4S ferredoxin-type" evidence="13">
    <location>
        <begin position="142"/>
        <end position="171"/>
    </location>
</feature>
<feature type="binding site" evidence="16">
    <location>
        <position position="63"/>
    </location>
    <ligand>
        <name>[2Fe-2S] cluster</name>
        <dbReference type="ChEBI" id="CHEBI:190135"/>
    </ligand>
</feature>
<keyword evidence="15" id="KW-1185">Reference proteome</keyword>
<feature type="binding site" evidence="16">
    <location>
        <position position="213"/>
    </location>
    <ligand>
        <name>[3Fe-4S] cluster</name>
        <dbReference type="ChEBI" id="CHEBI:21137"/>
    </ligand>
</feature>
<dbReference type="SUPFAM" id="SSF54292">
    <property type="entry name" value="2Fe-2S ferredoxin-like"/>
    <property type="match status" value="1"/>
</dbReference>
<feature type="domain" description="2Fe-2S ferredoxin-type" evidence="12">
    <location>
        <begin position="5"/>
        <end position="94"/>
    </location>
</feature>
<evidence type="ECO:0000256" key="5">
    <source>
        <dbReference type="ARBA" id="ARBA00022723"/>
    </source>
</evidence>
<protein>
    <recommendedName>
        <fullName evidence="11">Fumarate reductase iron-sulfur subunit</fullName>
        <ecNumber evidence="11">1.3.5.1</ecNumber>
    </recommendedName>
</protein>
<feature type="binding site" evidence="16">
    <location>
        <position position="65"/>
    </location>
    <ligand>
        <name>[2Fe-2S] cluster</name>
        <dbReference type="ChEBI" id="CHEBI:190135"/>
    </ligand>
</feature>
<dbReference type="GO" id="GO:0022904">
    <property type="term" value="P:respiratory electron transport chain"/>
    <property type="evidence" value="ECO:0007669"/>
    <property type="project" value="TreeGrafter"/>
</dbReference>
<evidence type="ECO:0000256" key="4">
    <source>
        <dbReference type="ARBA" id="ARBA00022714"/>
    </source>
</evidence>
<keyword evidence="6" id="KW-0560">Oxidoreductase</keyword>
<feature type="binding site" evidence="16">
    <location>
        <position position="77"/>
    </location>
    <ligand>
        <name>[2Fe-2S] cluster</name>
        <dbReference type="ChEBI" id="CHEBI:190135"/>
    </ligand>
</feature>
<feature type="binding site" evidence="16">
    <location>
        <position position="161"/>
    </location>
    <ligand>
        <name>[3Fe-4S] cluster</name>
        <dbReference type="ChEBI" id="CHEBI:21137"/>
    </ligand>
</feature>
<feature type="binding site" evidence="16">
    <location>
        <position position="211"/>
    </location>
    <ligand>
        <name>[3Fe-4S] cluster</name>
        <dbReference type="ChEBI" id="CHEBI:21137"/>
    </ligand>
</feature>
<accession>T2G9X8</accession>
<dbReference type="Pfam" id="PF13183">
    <property type="entry name" value="Fer4_8"/>
    <property type="match status" value="1"/>
</dbReference>
<dbReference type="PROSITE" id="PS51085">
    <property type="entry name" value="2FE2S_FER_2"/>
    <property type="match status" value="1"/>
</dbReference>
<feature type="binding site" evidence="16">
    <location>
        <position position="154"/>
    </location>
    <ligand>
        <name>[4Fe-4S] cluster</name>
        <dbReference type="ChEBI" id="CHEBI:49883"/>
    </ligand>
</feature>
<evidence type="ECO:0000259" key="12">
    <source>
        <dbReference type="PROSITE" id="PS51085"/>
    </source>
</evidence>
<evidence type="ECO:0000256" key="1">
    <source>
        <dbReference type="ARBA" id="ARBA00009433"/>
    </source>
</evidence>
<feature type="binding site" evidence="16">
    <location>
        <position position="163"/>
    </location>
    <ligand>
        <name>[3Fe-4S] cluster</name>
        <dbReference type="ChEBI" id="CHEBI:21137"/>
    </ligand>
</feature>
<dbReference type="FunFam" id="1.10.1060.10:FF:000003">
    <property type="entry name" value="Succinate dehydrogenase iron-sulfur subunit"/>
    <property type="match status" value="1"/>
</dbReference>
<dbReference type="Proteomes" id="UP000016587">
    <property type="component" value="Chromosome"/>
</dbReference>
<keyword evidence="4 11" id="KW-0001">2Fe-2S</keyword>
<feature type="binding site" evidence="16">
    <location>
        <position position="214"/>
    </location>
    <ligand>
        <name>[3Fe-4S] cluster</name>
        <dbReference type="ChEBI" id="CHEBI:21137"/>
    </ligand>
</feature>
<feature type="binding site" evidence="16">
    <location>
        <position position="62"/>
    </location>
    <ligand>
        <name>[2Fe-2S] cluster</name>
        <dbReference type="ChEBI" id="CHEBI:190135"/>
    </ligand>
</feature>
<dbReference type="InterPro" id="IPR050573">
    <property type="entry name" value="SDH/FRD_Iron-Sulfur"/>
</dbReference>
<dbReference type="eggNOG" id="COG0479">
    <property type="taxonomic scope" value="Bacteria"/>
</dbReference>
<dbReference type="TCDB" id="3.D.10.1.8">
    <property type="family name" value="the prokaryotic succinate dehydrogenase (sdh) family"/>
</dbReference>
<evidence type="ECO:0000256" key="6">
    <source>
        <dbReference type="ARBA" id="ARBA00023002"/>
    </source>
</evidence>
<dbReference type="InterPro" id="IPR017900">
    <property type="entry name" value="4Fe4S_Fe_S_CS"/>
</dbReference>
<evidence type="ECO:0000313" key="15">
    <source>
        <dbReference type="Proteomes" id="UP000016587"/>
    </source>
</evidence>
<dbReference type="AlphaFoldDB" id="T2G9X8"/>
<gene>
    <name evidence="14" type="primary">fdrB</name>
    <name evidence="14" type="ORF">DGI_1570</name>
</gene>
<evidence type="ECO:0000256" key="10">
    <source>
        <dbReference type="ARBA" id="ARBA00066269"/>
    </source>
</evidence>
<comment type="cofactor">
    <cofactor evidence="11">
        <name>[2Fe-2S] cluster</name>
        <dbReference type="ChEBI" id="CHEBI:190135"/>
    </cofactor>
    <text evidence="11">Binds 1 [2Fe-2S] cluster.</text>
</comment>
<dbReference type="PATRIC" id="fig|1121448.10.peg.1561"/>
<dbReference type="PDB" id="5XMJ">
    <property type="method" value="X-ray"/>
    <property type="resolution" value="3.60 A"/>
    <property type="chains" value="B/F/J/N=1-264"/>
</dbReference>
<dbReference type="InterPro" id="IPR004489">
    <property type="entry name" value="Succ_DH/fum_Rdtase_Fe-S"/>
</dbReference>
<comment type="cofactor">
    <cofactor evidence="11">
        <name>[4Fe-4S] cluster</name>
        <dbReference type="ChEBI" id="CHEBI:49883"/>
    </cofactor>
    <text evidence="11">Binds 1 [4Fe-4S] cluster.</text>
</comment>
<dbReference type="GO" id="GO:0009055">
    <property type="term" value="F:electron transfer activity"/>
    <property type="evidence" value="ECO:0007669"/>
    <property type="project" value="InterPro"/>
</dbReference>
<dbReference type="NCBIfam" id="NF010071">
    <property type="entry name" value="PRK13552.1"/>
    <property type="match status" value="1"/>
</dbReference>
<dbReference type="PANTHER" id="PTHR11921">
    <property type="entry name" value="SUCCINATE DEHYDROGENASE IRON-SULFUR PROTEIN"/>
    <property type="match status" value="1"/>
</dbReference>
<dbReference type="STRING" id="1121448.DGI_1570"/>
<dbReference type="InterPro" id="IPR025192">
    <property type="entry name" value="Succ_DH/fum_Rdtase_N"/>
</dbReference>
<dbReference type="InterPro" id="IPR001041">
    <property type="entry name" value="2Fe-2S_ferredoxin-type"/>
</dbReference>
<feature type="binding site" evidence="16">
    <location>
        <position position="212"/>
    </location>
    <ligand>
        <name>[3Fe-4S] cluster</name>
        <dbReference type="ChEBI" id="CHEBI:21137"/>
    </ligand>
</feature>
<dbReference type="HOGENOM" id="CLU_044838_3_3_7"/>
<keyword evidence="8 11" id="KW-0411">Iron-sulfur</keyword>
<evidence type="ECO:0000256" key="9">
    <source>
        <dbReference type="ARBA" id="ARBA00023291"/>
    </source>
</evidence>
<dbReference type="GO" id="GO:0051537">
    <property type="term" value="F:2 iron, 2 sulfur cluster binding"/>
    <property type="evidence" value="ECO:0007669"/>
    <property type="project" value="UniProtKB-KW"/>
</dbReference>
<dbReference type="PDBsum" id="5XMJ"/>
<evidence type="ECO:0000256" key="11">
    <source>
        <dbReference type="RuleBase" id="RU361237"/>
    </source>
</evidence>
<keyword evidence="3" id="KW-0816">Tricarboxylic acid cycle</keyword>
<keyword evidence="9 11" id="KW-0003">3Fe-4S</keyword>
<dbReference type="PROSITE" id="PS00198">
    <property type="entry name" value="4FE4S_FER_1"/>
    <property type="match status" value="1"/>
</dbReference>
<evidence type="ECO:0000313" key="14">
    <source>
        <dbReference type="EMBL" id="AGW13405.1"/>
    </source>
</evidence>
<keyword evidence="16" id="KW-0002">3D-structure</keyword>
<dbReference type="SUPFAM" id="SSF46548">
    <property type="entry name" value="alpha-helical ferredoxin"/>
    <property type="match status" value="1"/>
</dbReference>
<dbReference type="PROSITE" id="PS00197">
    <property type="entry name" value="2FE2S_FER_1"/>
    <property type="match status" value="1"/>
</dbReference>
<evidence type="ECO:0007829" key="16">
    <source>
        <dbReference type="PDB" id="5XMJ"/>
    </source>
</evidence>
<feature type="binding site" evidence="16">
    <location>
        <position position="218"/>
    </location>
    <ligand>
        <name>[4Fe-4S] cluster</name>
        <dbReference type="ChEBI" id="CHEBI:49883"/>
    </ligand>
</feature>
<dbReference type="InterPro" id="IPR009051">
    <property type="entry name" value="Helical_ferredxn"/>
</dbReference>
<keyword evidence="5 11" id="KW-0479">Metal-binding</keyword>
<dbReference type="NCBIfam" id="TIGR00384">
    <property type="entry name" value="dhsB"/>
    <property type="match status" value="1"/>
</dbReference>
<reference evidence="14 15" key="1">
    <citation type="journal article" date="2013" name="J. Bacteriol.">
        <title>Roles of HynAB and Ech, the only two hydrogenases found in the model sulfate reducer Desulfovibrio gigas.</title>
        <authorList>
            <person name="Morais-Silva F.O."/>
            <person name="Santos C.I."/>
            <person name="Rodrigues R."/>
            <person name="Pereira I.A."/>
            <person name="Rodrigues-Pousada C."/>
        </authorList>
    </citation>
    <scope>NUCLEOTIDE SEQUENCE [LARGE SCALE GENOMIC DNA]</scope>
    <source>
        <strain evidence="15">ATCC 19364 / DSM 1382 / NCIMB 9332 / VKM B-1759</strain>
    </source>
</reference>
<keyword evidence="2 11" id="KW-0004">4Fe-4S</keyword>
<proteinExistence type="evidence at protein level"/>
<comment type="subunit">
    <text evidence="10">Part of an enzyme complex containing three subunits: a flavoprotein (frdA), an iron-sulfur protein (frdB), and diheme cytochrome b (frdC).</text>
</comment>
<dbReference type="InterPro" id="IPR036010">
    <property type="entry name" value="2Fe-2S_ferredoxin-like_sf"/>
</dbReference>
<dbReference type="EC" id="1.3.5.1" evidence="11"/>
<dbReference type="GO" id="GO:0008177">
    <property type="term" value="F:succinate dehydrogenase (quinone) activity"/>
    <property type="evidence" value="ECO:0007669"/>
    <property type="project" value="UniProtKB-EC"/>
</dbReference>
<feature type="binding site" evidence="16">
    <location>
        <position position="57"/>
    </location>
    <ligand>
        <name>[2Fe-2S] cluster</name>
        <dbReference type="ChEBI" id="CHEBI:190135"/>
    </ligand>
</feature>
<dbReference type="InterPro" id="IPR006058">
    <property type="entry name" value="2Fe2S_fd_BS"/>
</dbReference>
<dbReference type="RefSeq" id="WP_021760245.1">
    <property type="nucleotide sequence ID" value="NC_022444.1"/>
</dbReference>
<feature type="binding site" evidence="16">
    <location>
        <position position="209"/>
    </location>
    <ligand>
        <name>[3Fe-4S] cluster</name>
        <dbReference type="ChEBI" id="CHEBI:21137"/>
    </ligand>
</feature>
<dbReference type="InterPro" id="IPR017896">
    <property type="entry name" value="4Fe4S_Fe-S-bd"/>
</dbReference>
<feature type="binding site" evidence="16">
    <location>
        <position position="151"/>
    </location>
    <ligand>
        <name>[4Fe-4S] cluster</name>
        <dbReference type="ChEBI" id="CHEBI:49883"/>
    </ligand>
</feature>
<feature type="binding site" evidence="16">
    <location>
        <position position="157"/>
    </location>
    <ligand>
        <name>[4Fe-4S] cluster</name>
        <dbReference type="ChEBI" id="CHEBI:49883"/>
    </ligand>
</feature>
<dbReference type="PROSITE" id="PS51379">
    <property type="entry name" value="4FE4S_FER_2"/>
    <property type="match status" value="1"/>
</dbReference>
<dbReference type="GO" id="GO:0051538">
    <property type="term" value="F:3 iron, 4 sulfur cluster binding"/>
    <property type="evidence" value="ECO:0007669"/>
    <property type="project" value="UniProtKB-KW"/>
</dbReference>
<organism evidence="14 15">
    <name type="scientific">Megalodesulfovibrio gigas (strain ATCC 19364 / DSM 1382 / NCIMB 9332 / VKM B-1759)</name>
    <name type="common">Desulfovibrio gigas</name>
    <dbReference type="NCBI Taxonomy" id="1121448"/>
    <lineage>
        <taxon>Bacteria</taxon>
        <taxon>Pseudomonadati</taxon>
        <taxon>Thermodesulfobacteriota</taxon>
        <taxon>Desulfovibrionia</taxon>
        <taxon>Desulfovibrionales</taxon>
        <taxon>Desulfovibrionaceae</taxon>
        <taxon>Megalodesulfovibrio</taxon>
    </lineage>
</organism>
<dbReference type="Gene3D" id="3.10.20.30">
    <property type="match status" value="1"/>
</dbReference>
<dbReference type="Gene3D" id="1.10.1060.10">
    <property type="entry name" value="Alpha-helical ferredoxin"/>
    <property type="match status" value="1"/>
</dbReference>
<dbReference type="KEGG" id="dgg:DGI_1570"/>
<feature type="binding site" evidence="16">
    <location>
        <position position="210"/>
    </location>
    <ligand>
        <name>[3Fe-4S] cluster</name>
        <dbReference type="ChEBI" id="CHEBI:21137"/>
    </ligand>
</feature>
<dbReference type="GO" id="GO:0046872">
    <property type="term" value="F:metal ion binding"/>
    <property type="evidence" value="ECO:0007669"/>
    <property type="project" value="UniProtKB-KW"/>
</dbReference>
<dbReference type="EMBL" id="CP006585">
    <property type="protein sequence ID" value="AGW13405.1"/>
    <property type="molecule type" value="Genomic_DNA"/>
</dbReference>
<feature type="disulfide bond" evidence="16">
    <location>
        <begin position="65"/>
        <end position="77"/>
    </location>
</feature>
<dbReference type="OrthoDB" id="9804391at2"/>
<comment type="cofactor">
    <cofactor evidence="11">
        <name>[3Fe-4S] cluster</name>
        <dbReference type="ChEBI" id="CHEBI:21137"/>
    </cofactor>
    <text evidence="11">Binds 1 [3Fe-4S] cluster.</text>
</comment>
<name>T2G9X8_MEGG1</name>
<dbReference type="Pfam" id="PF13085">
    <property type="entry name" value="Fer2_3"/>
    <property type="match status" value="1"/>
</dbReference>
<feature type="binding site" evidence="16">
    <location>
        <position position="208"/>
    </location>
    <ligand>
        <name>[3Fe-4S] cluster</name>
        <dbReference type="ChEBI" id="CHEBI:21137"/>
    </ligand>
</feature>
<reference evidence="15" key="2">
    <citation type="submission" date="2013-07" db="EMBL/GenBank/DDBJ databases">
        <authorList>
            <person name="Morais-Silva F.O."/>
            <person name="Rezende A.M."/>
            <person name="Pimentel C."/>
            <person name="Resende D.M."/>
            <person name="Santos C.I."/>
            <person name="Clemente C."/>
            <person name="de Oliveira L.M."/>
            <person name="da Silva S.M."/>
            <person name="Costa D.A."/>
            <person name="Varela-Raposo A."/>
            <person name="Horacio E.C.A."/>
            <person name="Matos M."/>
            <person name="Flores O."/>
            <person name="Ruiz J.C."/>
            <person name="Rodrigues-Pousada C."/>
        </authorList>
    </citation>
    <scope>NUCLEOTIDE SEQUENCE [LARGE SCALE GENOMIC DNA]</scope>
    <source>
        <strain evidence="15">ATCC 19364 / DSM 1382 / NCIMB 9332 / VKM B-1759</strain>
    </source>
</reference>
<dbReference type="SMR" id="T2G9X8"/>
<dbReference type="GO" id="GO:0006099">
    <property type="term" value="P:tricarboxylic acid cycle"/>
    <property type="evidence" value="ECO:0007669"/>
    <property type="project" value="UniProtKB-KW"/>
</dbReference>
<evidence type="ECO:0000256" key="7">
    <source>
        <dbReference type="ARBA" id="ARBA00023004"/>
    </source>
</evidence>
<evidence type="ECO:0000259" key="13">
    <source>
        <dbReference type="PROSITE" id="PS51379"/>
    </source>
</evidence>
<dbReference type="PANTHER" id="PTHR11921:SF36">
    <property type="entry name" value="FUMARATE REDUCTASE IRON-SULFUR SUBUNIT"/>
    <property type="match status" value="1"/>
</dbReference>
<evidence type="ECO:0000256" key="3">
    <source>
        <dbReference type="ARBA" id="ARBA00022532"/>
    </source>
</evidence>